<proteinExistence type="predicted"/>
<evidence type="ECO:0000313" key="1">
    <source>
        <dbReference type="EMBL" id="TKR68645.1"/>
    </source>
</evidence>
<name>A0A4V5ZZS2_STECR</name>
<evidence type="ECO:0000313" key="2">
    <source>
        <dbReference type="Proteomes" id="UP000298663"/>
    </source>
</evidence>
<comment type="caution">
    <text evidence="1">The sequence shown here is derived from an EMBL/GenBank/DDBJ whole genome shotgun (WGS) entry which is preliminary data.</text>
</comment>
<accession>A0A4V5ZZS2</accession>
<dbReference type="EMBL" id="AZBU02000008">
    <property type="protein sequence ID" value="TKR68645.1"/>
    <property type="molecule type" value="Genomic_DNA"/>
</dbReference>
<organism evidence="1 2">
    <name type="scientific">Steinernema carpocapsae</name>
    <name type="common">Entomopathogenic nematode</name>
    <dbReference type="NCBI Taxonomy" id="34508"/>
    <lineage>
        <taxon>Eukaryota</taxon>
        <taxon>Metazoa</taxon>
        <taxon>Ecdysozoa</taxon>
        <taxon>Nematoda</taxon>
        <taxon>Chromadorea</taxon>
        <taxon>Rhabditida</taxon>
        <taxon>Tylenchina</taxon>
        <taxon>Panagrolaimomorpha</taxon>
        <taxon>Strongyloidoidea</taxon>
        <taxon>Steinernematidae</taxon>
        <taxon>Steinernema</taxon>
    </lineage>
</organism>
<protein>
    <submittedName>
        <fullName evidence="1">Uncharacterized protein</fullName>
    </submittedName>
</protein>
<reference evidence="1 2" key="1">
    <citation type="journal article" date="2015" name="Genome Biol.">
        <title>Comparative genomics of Steinernema reveals deeply conserved gene regulatory networks.</title>
        <authorList>
            <person name="Dillman A.R."/>
            <person name="Macchietto M."/>
            <person name="Porter C.F."/>
            <person name="Rogers A."/>
            <person name="Williams B."/>
            <person name="Antoshechkin I."/>
            <person name="Lee M.M."/>
            <person name="Goodwin Z."/>
            <person name="Lu X."/>
            <person name="Lewis E.E."/>
            <person name="Goodrich-Blair H."/>
            <person name="Stock S.P."/>
            <person name="Adams B.J."/>
            <person name="Sternberg P.W."/>
            <person name="Mortazavi A."/>
        </authorList>
    </citation>
    <scope>NUCLEOTIDE SEQUENCE [LARGE SCALE GENOMIC DNA]</scope>
    <source>
        <strain evidence="1 2">ALL</strain>
    </source>
</reference>
<dbReference type="Proteomes" id="UP000298663">
    <property type="component" value="Unassembled WGS sequence"/>
</dbReference>
<keyword evidence="2" id="KW-1185">Reference proteome</keyword>
<reference evidence="1 2" key="2">
    <citation type="journal article" date="2019" name="G3 (Bethesda)">
        <title>Hybrid Assembly of the Genome of the Entomopathogenic Nematode Steinernema carpocapsae Identifies the X-Chromosome.</title>
        <authorList>
            <person name="Serra L."/>
            <person name="Macchietto M."/>
            <person name="Macias-Munoz A."/>
            <person name="McGill C.J."/>
            <person name="Rodriguez I.M."/>
            <person name="Rodriguez B."/>
            <person name="Murad R."/>
            <person name="Mortazavi A."/>
        </authorList>
    </citation>
    <scope>NUCLEOTIDE SEQUENCE [LARGE SCALE GENOMIC DNA]</scope>
    <source>
        <strain evidence="1 2">ALL</strain>
    </source>
</reference>
<dbReference type="AlphaFoldDB" id="A0A4V5ZZS2"/>
<sequence>MLSRLSLVSMLKDSRQLIKNDFNLKFCDNSQSHKSSVTFYCLPVRKLQFEALESAFKTAQDECFVHNFEILEF</sequence>
<gene>
    <name evidence="1" type="ORF">L596_024603</name>
</gene>